<dbReference type="InterPro" id="IPR035892">
    <property type="entry name" value="C2_domain_sf"/>
</dbReference>
<gene>
    <name evidence="6" type="ORF">POM88_036229</name>
</gene>
<evidence type="ECO:0000259" key="5">
    <source>
        <dbReference type="Pfam" id="PF02889"/>
    </source>
</evidence>
<comment type="caution">
    <text evidence="6">The sequence shown here is derived from an EMBL/GenBank/DDBJ whole genome shotgun (WGS) entry which is preliminary data.</text>
</comment>
<organism evidence="6 7">
    <name type="scientific">Heracleum sosnowskyi</name>
    <dbReference type="NCBI Taxonomy" id="360622"/>
    <lineage>
        <taxon>Eukaryota</taxon>
        <taxon>Viridiplantae</taxon>
        <taxon>Streptophyta</taxon>
        <taxon>Embryophyta</taxon>
        <taxon>Tracheophyta</taxon>
        <taxon>Spermatophyta</taxon>
        <taxon>Magnoliopsida</taxon>
        <taxon>eudicotyledons</taxon>
        <taxon>Gunneridae</taxon>
        <taxon>Pentapetalae</taxon>
        <taxon>asterids</taxon>
        <taxon>campanulids</taxon>
        <taxon>Apiales</taxon>
        <taxon>Apiaceae</taxon>
        <taxon>Apioideae</taxon>
        <taxon>apioid superclade</taxon>
        <taxon>Tordylieae</taxon>
        <taxon>Tordyliinae</taxon>
        <taxon>Heracleum</taxon>
    </lineage>
</organism>
<keyword evidence="3" id="KW-0347">Helicase</keyword>
<keyword evidence="4" id="KW-0067">ATP-binding</keyword>
<evidence type="ECO:0000256" key="1">
    <source>
        <dbReference type="ARBA" id="ARBA00022741"/>
    </source>
</evidence>
<dbReference type="GO" id="GO:0016787">
    <property type="term" value="F:hydrolase activity"/>
    <property type="evidence" value="ECO:0007669"/>
    <property type="project" value="UniProtKB-KW"/>
</dbReference>
<evidence type="ECO:0000313" key="7">
    <source>
        <dbReference type="Proteomes" id="UP001237642"/>
    </source>
</evidence>
<dbReference type="Gene3D" id="3.40.50.300">
    <property type="entry name" value="P-loop containing nucleotide triphosphate hydrolases"/>
    <property type="match status" value="2"/>
</dbReference>
<feature type="domain" description="SEC63" evidence="5">
    <location>
        <begin position="5"/>
        <end position="57"/>
    </location>
</feature>
<evidence type="ECO:0000256" key="4">
    <source>
        <dbReference type="ARBA" id="ARBA00022840"/>
    </source>
</evidence>
<reference evidence="6" key="1">
    <citation type="submission" date="2023-02" db="EMBL/GenBank/DDBJ databases">
        <title>Genome of toxic invasive species Heracleum sosnowskyi carries increased number of genes despite the absence of recent whole-genome duplications.</title>
        <authorList>
            <person name="Schelkunov M."/>
            <person name="Shtratnikova V."/>
            <person name="Makarenko M."/>
            <person name="Klepikova A."/>
            <person name="Omelchenko D."/>
            <person name="Novikova G."/>
            <person name="Obukhova E."/>
            <person name="Bogdanov V."/>
            <person name="Penin A."/>
            <person name="Logacheva M."/>
        </authorList>
    </citation>
    <scope>NUCLEOTIDE SEQUENCE</scope>
    <source>
        <strain evidence="6">Hsosn_3</strain>
        <tissue evidence="6">Leaf</tissue>
    </source>
</reference>
<sequence>MWCHFLHHEYFLLKKQYIDEDRTLSFTFPIYEPLPPQYLIHVVSDKWIGSQTVLPVSCRHLILPEKYPPPTELLDLQPLPINALRNPSNESPDKWDAPSCRWKQRKHVKEVGRFIVDELHLIWGQGGPILEVIVSRMRNIASQIDTKIKIVALSTSLANAKDLGEWISAISHGLFNFPPGVRPLPLEIHIQGVSIASSEARMQAMTKPTYTAIIEHAKNGKPAVLFVPTRKHSWLTAVDLMTYSSREGGENPMFVLQSSAELEPFVDRIRESMLRERLQYYGVGYLQEGLSPTDQDIVRTLFETGWIQVCVMTSSMCSGMPLCAHLVIIMGRQYYDGRENAHRDYQVSVILQKPDKIIFFK</sequence>
<dbReference type="Gene3D" id="2.60.40.150">
    <property type="entry name" value="C2 domain"/>
    <property type="match status" value="1"/>
</dbReference>
<dbReference type="PANTHER" id="PTHR47961">
    <property type="entry name" value="DNA POLYMERASE THETA, PUTATIVE (AFU_ORTHOLOGUE AFUA_1G05260)-RELATED"/>
    <property type="match status" value="1"/>
</dbReference>
<dbReference type="SUPFAM" id="SSF52540">
    <property type="entry name" value="P-loop containing nucleoside triphosphate hydrolases"/>
    <property type="match status" value="2"/>
</dbReference>
<dbReference type="InterPro" id="IPR014756">
    <property type="entry name" value="Ig_E-set"/>
</dbReference>
<dbReference type="InterPro" id="IPR050474">
    <property type="entry name" value="Hel308_SKI2-like"/>
</dbReference>
<evidence type="ECO:0000256" key="2">
    <source>
        <dbReference type="ARBA" id="ARBA00022801"/>
    </source>
</evidence>
<dbReference type="GO" id="GO:0004386">
    <property type="term" value="F:helicase activity"/>
    <property type="evidence" value="ECO:0007669"/>
    <property type="project" value="UniProtKB-KW"/>
</dbReference>
<dbReference type="PANTHER" id="PTHR47961:SF4">
    <property type="entry name" value="ACTIVATING SIGNAL COINTEGRATOR 1 COMPLEX SUBUNIT 3"/>
    <property type="match status" value="1"/>
</dbReference>
<dbReference type="EMBL" id="JAUIZM010000008">
    <property type="protein sequence ID" value="KAK1370137.1"/>
    <property type="molecule type" value="Genomic_DNA"/>
</dbReference>
<dbReference type="GO" id="GO:0005524">
    <property type="term" value="F:ATP binding"/>
    <property type="evidence" value="ECO:0007669"/>
    <property type="project" value="UniProtKB-KW"/>
</dbReference>
<keyword evidence="7" id="KW-1185">Reference proteome</keyword>
<dbReference type="Pfam" id="PF02889">
    <property type="entry name" value="Sec63"/>
    <property type="match status" value="1"/>
</dbReference>
<protein>
    <recommendedName>
        <fullName evidence="5">SEC63 domain-containing protein</fullName>
    </recommendedName>
</protein>
<dbReference type="AlphaFoldDB" id="A0AAD8HPT2"/>
<proteinExistence type="predicted"/>
<dbReference type="Proteomes" id="UP001237642">
    <property type="component" value="Unassembled WGS sequence"/>
</dbReference>
<keyword evidence="1" id="KW-0547">Nucleotide-binding</keyword>
<keyword evidence="2" id="KW-0378">Hydrolase</keyword>
<reference evidence="6" key="2">
    <citation type="submission" date="2023-05" db="EMBL/GenBank/DDBJ databases">
        <authorList>
            <person name="Schelkunov M.I."/>
        </authorList>
    </citation>
    <scope>NUCLEOTIDE SEQUENCE</scope>
    <source>
        <strain evidence="6">Hsosn_3</strain>
        <tissue evidence="6">Leaf</tissue>
    </source>
</reference>
<dbReference type="InterPro" id="IPR004179">
    <property type="entry name" value="Sec63-dom"/>
</dbReference>
<dbReference type="InterPro" id="IPR027417">
    <property type="entry name" value="P-loop_NTPase"/>
</dbReference>
<evidence type="ECO:0000313" key="6">
    <source>
        <dbReference type="EMBL" id="KAK1370137.1"/>
    </source>
</evidence>
<dbReference type="SUPFAM" id="SSF81296">
    <property type="entry name" value="E set domains"/>
    <property type="match status" value="1"/>
</dbReference>
<evidence type="ECO:0000256" key="3">
    <source>
        <dbReference type="ARBA" id="ARBA00022806"/>
    </source>
</evidence>
<name>A0AAD8HPT2_9APIA</name>
<accession>A0AAD8HPT2</accession>
<dbReference type="GO" id="GO:0005634">
    <property type="term" value="C:nucleus"/>
    <property type="evidence" value="ECO:0007669"/>
    <property type="project" value="TreeGrafter"/>
</dbReference>